<dbReference type="Gene3D" id="2.130.10.10">
    <property type="entry name" value="YVTN repeat-like/Quinoprotein amine dehydrogenase"/>
    <property type="match status" value="1"/>
</dbReference>
<sequence>MFLNRDDCHLRAVSVSSSQGRRPLAAVIAALMLPCVVGSAHATNIPASQETTSVQAKAGETGTAQASGSSQGSTTQAQADSSTSSAAQAQAGEQDSGTQDTPSTRPATSADGQSADSSAAAAGSSAAGQAATTGQAGSATSDTASNGSSTAASGGTSATTGAGASTTADSGSSTATGSGASTGSSSTGSSTTQASSGSDASTQAASGSEQTSSATQAAGSSQTTGSSDGSAATTGGASTSTGAAGSTSSNTASTSGAASGSDAATTAGTASGSDTASSGATTSAADTASGSSTTGTTSGSDTSSTGGSTSGSSTASTGDTASGSGSTSAAGTTAANDSSSGTGTASSGDSSATSSSTSGSGSTSTGDSASSSSTGQSAADGSSQASTTDSTTQSGGQSNVQGQTSGATSDQTQDQDATSPSNSKTEGQGQQEAQNQSQTQGQTAGTTQDAAEAQAGQSQAQAAGFVDHGIPTPVAQTRGVVSTVDQSGQDVILTWLQDWRGGYAILMVNAETGASQQFDVPFKPDGDEPSAIYLSSKNRLYTLFNSQFVEFDVASKRFTFHGKVNGKTAMSLTEDKDGRIWAATYPNNQLVSFNPQNSSLQNHGQLAKESWTQYPRSIAVDAHGWVYVGSGLAASQIYAYNIQSHATQALLSSSQRVSGTAVVTQSQSNVVYARNGQQQFMLTNGKASGLGAGARVAESNLKGGAQNLVDREFPSGRRLVSVDMHDRTLVTRDASGQQKTVKFNYTTQGAALTFVCATGDNKVCGGTRFPMHTFYYSAGDNKFDSKQLPRQPNVMAALGSRLYVAAYPDGKLFQENENGKNEFSEVLNAYPSINRPHAMLIMGGGSQIALAGTPEYGTTGGGMMFWNRSSGQKSRIDHWHLVPNHSVQAMVELSNGMLLGGTTVAPGTGGVTKATDSSELFLMDANTHEVRWRGAPVPGAKTITDLMVGADGLVYGLADSVDLFVFNPNNRQVVSVNRFSKDLGPSVYAQGTRAFVKGADGSIYVLLYNGIGKVDTKAHTVSRVVSSPVRITVGGAAANGRIYFGSNNHLYSWKAQ</sequence>
<feature type="signal peptide" evidence="2">
    <location>
        <begin position="1"/>
        <end position="42"/>
    </location>
</feature>
<comment type="caution">
    <text evidence="3">The sequence shown here is derived from an EMBL/GenBank/DDBJ whole genome shotgun (WGS) entry which is preliminary data.</text>
</comment>
<organism evidence="3 4">
    <name type="scientific">Lautropia mirabilis ATCC 51599</name>
    <dbReference type="NCBI Taxonomy" id="887898"/>
    <lineage>
        <taxon>Bacteria</taxon>
        <taxon>Pseudomonadati</taxon>
        <taxon>Pseudomonadota</taxon>
        <taxon>Betaproteobacteria</taxon>
        <taxon>Burkholderiales</taxon>
        <taxon>Burkholderiaceae</taxon>
        <taxon>Lautropia</taxon>
    </lineage>
</organism>
<reference evidence="3 4" key="1">
    <citation type="submission" date="2010-12" db="EMBL/GenBank/DDBJ databases">
        <authorList>
            <person name="Muzny D."/>
            <person name="Qin X."/>
            <person name="Deng J."/>
            <person name="Jiang H."/>
            <person name="Liu Y."/>
            <person name="Qu J."/>
            <person name="Song X.-Z."/>
            <person name="Zhang L."/>
            <person name="Thornton R."/>
            <person name="Coyle M."/>
            <person name="Francisco L."/>
            <person name="Jackson L."/>
            <person name="Javaid M."/>
            <person name="Korchina V."/>
            <person name="Kovar C."/>
            <person name="Mata R."/>
            <person name="Mathew T."/>
            <person name="Ngo R."/>
            <person name="Nguyen L."/>
            <person name="Nguyen N."/>
            <person name="Okwuonu G."/>
            <person name="Ongeri F."/>
            <person name="Pham C."/>
            <person name="Simmons D."/>
            <person name="Wilczek-Boney K."/>
            <person name="Hale W."/>
            <person name="Jakkamsetti A."/>
            <person name="Pham P."/>
            <person name="Ruth R."/>
            <person name="San Lucas F."/>
            <person name="Warren J."/>
            <person name="Zhang J."/>
            <person name="Zhao Z."/>
            <person name="Zhou C."/>
            <person name="Zhu D."/>
            <person name="Lee S."/>
            <person name="Bess C."/>
            <person name="Blankenburg K."/>
            <person name="Forbes L."/>
            <person name="Fu Q."/>
            <person name="Gubbala S."/>
            <person name="Hirani K."/>
            <person name="Jayaseelan J.C."/>
            <person name="Lara F."/>
            <person name="Munidasa M."/>
            <person name="Palculict T."/>
            <person name="Patil S."/>
            <person name="Pu L.-L."/>
            <person name="Saada N."/>
            <person name="Tang L."/>
            <person name="Weissenberger G."/>
            <person name="Zhu Y."/>
            <person name="Hemphill L."/>
            <person name="Shang Y."/>
            <person name="Youmans B."/>
            <person name="Ayvaz T."/>
            <person name="Ross M."/>
            <person name="Santibanez J."/>
            <person name="Aqrawi P."/>
            <person name="Gross S."/>
            <person name="Joshi V."/>
            <person name="Fowler G."/>
            <person name="Nazareth L."/>
            <person name="Reid J."/>
            <person name="Worley K."/>
            <person name="Petrosino J."/>
            <person name="Highlander S."/>
            <person name="Gibbs R."/>
        </authorList>
    </citation>
    <scope>NUCLEOTIDE SEQUENCE [LARGE SCALE GENOMIC DNA]</scope>
    <source>
        <strain evidence="3 4">ATCC 51599</strain>
    </source>
</reference>
<dbReference type="HOGENOM" id="CLU_290001_0_0_4"/>
<evidence type="ECO:0000313" key="3">
    <source>
        <dbReference type="EMBL" id="EFV94235.1"/>
    </source>
</evidence>
<evidence type="ECO:0008006" key="5">
    <source>
        <dbReference type="Google" id="ProtNLM"/>
    </source>
</evidence>
<feature type="chain" id="PRO_5003221829" description="PQQ enzyme repeat protein" evidence="2">
    <location>
        <begin position="43"/>
        <end position="1056"/>
    </location>
</feature>
<feature type="compositionally biased region" description="Low complexity" evidence="1">
    <location>
        <begin position="61"/>
        <end position="97"/>
    </location>
</feature>
<feature type="compositionally biased region" description="Low complexity" evidence="1">
    <location>
        <begin position="107"/>
        <end position="398"/>
    </location>
</feature>
<feature type="compositionally biased region" description="Polar residues" evidence="1">
    <location>
        <begin position="399"/>
        <end position="424"/>
    </location>
</feature>
<evidence type="ECO:0000256" key="1">
    <source>
        <dbReference type="SAM" id="MobiDB-lite"/>
    </source>
</evidence>
<dbReference type="SUPFAM" id="SSF63829">
    <property type="entry name" value="Calcium-dependent phosphotriesterase"/>
    <property type="match status" value="1"/>
</dbReference>
<dbReference type="AlphaFoldDB" id="E7S086"/>
<keyword evidence="2" id="KW-0732">Signal</keyword>
<dbReference type="eggNOG" id="COG4257">
    <property type="taxonomic scope" value="Bacteria"/>
</dbReference>
<dbReference type="EMBL" id="AEQP01000022">
    <property type="protein sequence ID" value="EFV94235.1"/>
    <property type="molecule type" value="Genomic_DNA"/>
</dbReference>
<protein>
    <recommendedName>
        <fullName evidence="5">PQQ enzyme repeat protein</fullName>
    </recommendedName>
</protein>
<dbReference type="SUPFAM" id="SSF82171">
    <property type="entry name" value="DPP6 N-terminal domain-like"/>
    <property type="match status" value="1"/>
</dbReference>
<evidence type="ECO:0000313" key="4">
    <source>
        <dbReference type="Proteomes" id="UP000011021"/>
    </source>
</evidence>
<gene>
    <name evidence="3" type="ORF">HMPREF0551_2350</name>
</gene>
<accession>E7S086</accession>
<dbReference type="Proteomes" id="UP000011021">
    <property type="component" value="Unassembled WGS sequence"/>
</dbReference>
<evidence type="ECO:0000256" key="2">
    <source>
        <dbReference type="SAM" id="SignalP"/>
    </source>
</evidence>
<dbReference type="InterPro" id="IPR015943">
    <property type="entry name" value="WD40/YVTN_repeat-like_dom_sf"/>
</dbReference>
<feature type="region of interest" description="Disordered" evidence="1">
    <location>
        <begin position="51"/>
        <end position="462"/>
    </location>
</feature>
<keyword evidence="4" id="KW-1185">Reference proteome</keyword>
<proteinExistence type="predicted"/>
<name>E7S086_9BURK</name>
<feature type="compositionally biased region" description="Low complexity" evidence="1">
    <location>
        <begin position="425"/>
        <end position="462"/>
    </location>
</feature>